<dbReference type="FunFam" id="2.170.150.20:FF:000007">
    <property type="entry name" value="Protein cereblon"/>
    <property type="match status" value="1"/>
</dbReference>
<feature type="domain" description="Lon N-terminal" evidence="2">
    <location>
        <begin position="108"/>
        <end position="572"/>
    </location>
</feature>
<feature type="compositionally biased region" description="Acidic residues" evidence="1">
    <location>
        <begin position="35"/>
        <end position="47"/>
    </location>
</feature>
<evidence type="ECO:0000313" key="4">
    <source>
        <dbReference type="EMBL" id="KAG8225404.1"/>
    </source>
</evidence>
<dbReference type="PANTHER" id="PTHR46732">
    <property type="entry name" value="ATP-DEPENDENT PROTEASE LA (LON) DOMAIN PROTEIN"/>
    <property type="match status" value="1"/>
</dbReference>
<comment type="caution">
    <text evidence="4">The sequence shown here is derived from an EMBL/GenBank/DDBJ whole genome shotgun (WGS) entry which is preliminary data.</text>
</comment>
<accession>A0A8K0K0F9</accession>
<dbReference type="Gene3D" id="2.170.150.20">
    <property type="entry name" value="Peptide methionine sulfoxide reductase"/>
    <property type="match status" value="1"/>
</dbReference>
<dbReference type="PROSITE" id="PS51787">
    <property type="entry name" value="LON_N"/>
    <property type="match status" value="1"/>
</dbReference>
<feature type="compositionally biased region" description="Polar residues" evidence="1">
    <location>
        <begin position="396"/>
        <end position="409"/>
    </location>
</feature>
<feature type="compositionally biased region" description="Polar residues" evidence="1">
    <location>
        <begin position="85"/>
        <end position="98"/>
    </location>
</feature>
<dbReference type="CDD" id="cd15777">
    <property type="entry name" value="CRBN_C_like"/>
    <property type="match status" value="1"/>
</dbReference>
<evidence type="ECO:0008006" key="6">
    <source>
        <dbReference type="Google" id="ProtNLM"/>
    </source>
</evidence>
<reference evidence="4" key="2">
    <citation type="submission" date="2017-10" db="EMBL/GenBank/DDBJ databases">
        <title>Ladona fulva Genome sequencing and assembly.</title>
        <authorList>
            <person name="Murali S."/>
            <person name="Richards S."/>
            <person name="Bandaranaike D."/>
            <person name="Bellair M."/>
            <person name="Blankenburg K."/>
            <person name="Chao H."/>
            <person name="Dinh H."/>
            <person name="Doddapaneni H."/>
            <person name="Dugan-Rocha S."/>
            <person name="Elkadiri S."/>
            <person name="Gnanaolivu R."/>
            <person name="Hernandez B."/>
            <person name="Skinner E."/>
            <person name="Javaid M."/>
            <person name="Lee S."/>
            <person name="Li M."/>
            <person name="Ming W."/>
            <person name="Munidasa M."/>
            <person name="Muniz J."/>
            <person name="Nguyen L."/>
            <person name="Hughes D."/>
            <person name="Osuji N."/>
            <person name="Pu L.-L."/>
            <person name="Puazo M."/>
            <person name="Qu C."/>
            <person name="Quiroz J."/>
            <person name="Raj R."/>
            <person name="Weissenberger G."/>
            <person name="Xin Y."/>
            <person name="Zou X."/>
            <person name="Han Y."/>
            <person name="Worley K."/>
            <person name="Muzny D."/>
            <person name="Gibbs R."/>
        </authorList>
    </citation>
    <scope>NUCLEOTIDE SEQUENCE</scope>
    <source>
        <strain evidence="4">Sampled in the wild</strain>
    </source>
</reference>
<dbReference type="InterPro" id="IPR015947">
    <property type="entry name" value="PUA-like_sf"/>
</dbReference>
<protein>
    <recommendedName>
        <fullName evidence="6">Protein cereblon</fullName>
    </recommendedName>
</protein>
<dbReference type="InterPro" id="IPR046336">
    <property type="entry name" value="Lon_prtase_N_sf"/>
</dbReference>
<dbReference type="AlphaFoldDB" id="A0A8K0K0F9"/>
<dbReference type="OrthoDB" id="267517at2759"/>
<dbReference type="Gene3D" id="2.30.130.40">
    <property type="entry name" value="LON domain-like"/>
    <property type="match status" value="1"/>
</dbReference>
<feature type="region of interest" description="Disordered" evidence="1">
    <location>
        <begin position="79"/>
        <end position="102"/>
    </location>
</feature>
<dbReference type="PANTHER" id="PTHR46732:SF8">
    <property type="entry name" value="ATP-DEPENDENT PROTEASE LA (LON) DOMAIN PROTEIN"/>
    <property type="match status" value="1"/>
</dbReference>
<feature type="compositionally biased region" description="Basic and acidic residues" evidence="1">
    <location>
        <begin position="413"/>
        <end position="436"/>
    </location>
</feature>
<feature type="compositionally biased region" description="Acidic residues" evidence="1">
    <location>
        <begin position="11"/>
        <end position="20"/>
    </location>
</feature>
<evidence type="ECO:0000259" key="3">
    <source>
        <dbReference type="PROSITE" id="PS51788"/>
    </source>
</evidence>
<feature type="region of interest" description="Disordered" evidence="1">
    <location>
        <begin position="1"/>
        <end position="47"/>
    </location>
</feature>
<feature type="compositionally biased region" description="Basic and acidic residues" evidence="1">
    <location>
        <begin position="377"/>
        <end position="390"/>
    </location>
</feature>
<dbReference type="InterPro" id="IPR034750">
    <property type="entry name" value="CULT"/>
</dbReference>
<evidence type="ECO:0000259" key="2">
    <source>
        <dbReference type="PROSITE" id="PS51787"/>
    </source>
</evidence>
<feature type="compositionally biased region" description="Basic and acidic residues" evidence="1">
    <location>
        <begin position="339"/>
        <end position="368"/>
    </location>
</feature>
<name>A0A8K0K0F9_LADFU</name>
<dbReference type="EMBL" id="KZ308236">
    <property type="protein sequence ID" value="KAG8225404.1"/>
    <property type="molecule type" value="Genomic_DNA"/>
</dbReference>
<dbReference type="SMART" id="SM00464">
    <property type="entry name" value="LON"/>
    <property type="match status" value="1"/>
</dbReference>
<dbReference type="Proteomes" id="UP000792457">
    <property type="component" value="Unassembled WGS sequence"/>
</dbReference>
<gene>
    <name evidence="4" type="ORF">J437_LFUL004604</name>
</gene>
<evidence type="ECO:0000256" key="1">
    <source>
        <dbReference type="SAM" id="MobiDB-lite"/>
    </source>
</evidence>
<feature type="domain" description="CULT" evidence="3">
    <location>
        <begin position="547"/>
        <end position="666"/>
    </location>
</feature>
<dbReference type="SUPFAM" id="SSF88697">
    <property type="entry name" value="PUA domain-like"/>
    <property type="match status" value="1"/>
</dbReference>
<organism evidence="4 5">
    <name type="scientific">Ladona fulva</name>
    <name type="common">Scarce chaser dragonfly</name>
    <name type="synonym">Libellula fulva</name>
    <dbReference type="NCBI Taxonomy" id="123851"/>
    <lineage>
        <taxon>Eukaryota</taxon>
        <taxon>Metazoa</taxon>
        <taxon>Ecdysozoa</taxon>
        <taxon>Arthropoda</taxon>
        <taxon>Hexapoda</taxon>
        <taxon>Insecta</taxon>
        <taxon>Pterygota</taxon>
        <taxon>Palaeoptera</taxon>
        <taxon>Odonata</taxon>
        <taxon>Epiprocta</taxon>
        <taxon>Anisoptera</taxon>
        <taxon>Libelluloidea</taxon>
        <taxon>Libellulidae</taxon>
        <taxon>Ladona</taxon>
    </lineage>
</organism>
<reference evidence="4" key="1">
    <citation type="submission" date="2013-04" db="EMBL/GenBank/DDBJ databases">
        <authorList>
            <person name="Qu J."/>
            <person name="Murali S.C."/>
            <person name="Bandaranaike D."/>
            <person name="Bellair M."/>
            <person name="Blankenburg K."/>
            <person name="Chao H."/>
            <person name="Dinh H."/>
            <person name="Doddapaneni H."/>
            <person name="Downs B."/>
            <person name="Dugan-Rocha S."/>
            <person name="Elkadiri S."/>
            <person name="Gnanaolivu R.D."/>
            <person name="Hernandez B."/>
            <person name="Javaid M."/>
            <person name="Jayaseelan J.C."/>
            <person name="Lee S."/>
            <person name="Li M."/>
            <person name="Ming W."/>
            <person name="Munidasa M."/>
            <person name="Muniz J."/>
            <person name="Nguyen L."/>
            <person name="Ongeri F."/>
            <person name="Osuji N."/>
            <person name="Pu L.-L."/>
            <person name="Puazo M."/>
            <person name="Qu C."/>
            <person name="Quiroz J."/>
            <person name="Raj R."/>
            <person name="Weissenberger G."/>
            <person name="Xin Y."/>
            <person name="Zou X."/>
            <person name="Han Y."/>
            <person name="Richards S."/>
            <person name="Worley K."/>
            <person name="Muzny D."/>
            <person name="Gibbs R."/>
        </authorList>
    </citation>
    <scope>NUCLEOTIDE SEQUENCE</scope>
    <source>
        <strain evidence="4">Sampled in the wild</strain>
    </source>
</reference>
<evidence type="ECO:0000313" key="5">
    <source>
        <dbReference type="Proteomes" id="UP000792457"/>
    </source>
</evidence>
<dbReference type="Gene3D" id="1.20.58.1480">
    <property type="match status" value="1"/>
</dbReference>
<sequence>MGQALKCTSDVVDDSEDELALAESAPRSNDTGTGPEEDDVESEEEGEPFTFDVALPVRHSYLGNNLQEARGHTLMDLEAGDEPVQDNSPHTPGTSSSRNRARGQICQIPLLPTYSGVSMALVPGQTLPMTLFHPQAISMLRLALNRGRTFGIVAIRNDSEDEDEERNTFFLPTRRTRARNVARQFADDDYPLWDVGTTAEIYEFQEEDGGSLMPQDEERSFLGFTLKAKGSQRFRLLDIHRQVDGIRLAKVQILPEIILPHPLHECRLACLDHLRSESPPPVKPEVGGLVYREPIPSSSQNLEATICSLIKERRKGDDTMAWERICEVKRSLEVGKVQKRLDSAQEPEAGKNEDQQGEGRDKTTKESIMESDTSISLKEKEGEGVKKDSEAGIENSFVNTSKGDANNKSEIVISERSRTKREHDKGAGLTKGKDDGGSPPKSKPSVFLLENKKPPYSRWCRKRDAAVTVWPDWLYNLYDSSVLVSRMHQEFKSLHISKKREKSVFSKWPLWFKSSEKGLDRSFPWLPNDPVELSFWVAQNLPLDDKQRVKLLRMNSAIQRLRWELGALEKRHTFCMSVAGPQGTYVNPGGYVHEALTLSKARGLKVVTHPPSTEHSWFPGYAWSIVECSRCAQHMGWLFTVASSANQQLKPLRFWGLCRKSLVTGQTRMTEEDTV</sequence>
<dbReference type="PROSITE" id="PS51788">
    <property type="entry name" value="CULT"/>
    <property type="match status" value="1"/>
</dbReference>
<keyword evidence="5" id="KW-1185">Reference proteome</keyword>
<dbReference type="Pfam" id="PF02190">
    <property type="entry name" value="LON_substr_bdg"/>
    <property type="match status" value="1"/>
</dbReference>
<dbReference type="InterPro" id="IPR003111">
    <property type="entry name" value="Lon_prtase_N"/>
</dbReference>
<proteinExistence type="predicted"/>
<feature type="region of interest" description="Disordered" evidence="1">
    <location>
        <begin position="339"/>
        <end position="447"/>
    </location>
</feature>